<dbReference type="AlphaFoldDB" id="A0A8J2WV79"/>
<evidence type="ECO:0000256" key="1">
    <source>
        <dbReference type="SAM" id="SignalP"/>
    </source>
</evidence>
<sequence length="307" mass="34103">MRCTTARIGLAMLLLAHAASGAWRHAITAITLTSTLRPARGEWQAKGKMEFLWATPVMEYDGLFNEEQLCMFAKDVLEAWDAFQAAGQKDRVTNPTDTAWTQADLDRYNEKFFAWQSVTPVPMRTLETVWQAFVFAVREYVKQAEMPPLLYQRPNDAGTAIEWTTIDQHPNVQRGNGYCWAAVQANATHHDVHTHAGSSVAGTLYLSVPGDGGALSLNDPRGPMPPFDVTYRKAPRAGNLVIFPATLPHGVLPTFGSEPRISISCNHPGHWQNFTNGKVVFGEKTWETTMLTPEEHRARAAASKPEL</sequence>
<comment type="caution">
    <text evidence="2">The sequence shown here is derived from an EMBL/GenBank/DDBJ whole genome shotgun (WGS) entry which is preliminary data.</text>
</comment>
<evidence type="ECO:0000313" key="2">
    <source>
        <dbReference type="EMBL" id="CAH0366970.1"/>
    </source>
</evidence>
<reference evidence="2" key="1">
    <citation type="submission" date="2021-11" db="EMBL/GenBank/DDBJ databases">
        <authorList>
            <consortium name="Genoscope - CEA"/>
            <person name="William W."/>
        </authorList>
    </citation>
    <scope>NUCLEOTIDE SEQUENCE</scope>
</reference>
<proteinExistence type="predicted"/>
<dbReference type="Proteomes" id="UP000789595">
    <property type="component" value="Unassembled WGS sequence"/>
</dbReference>
<dbReference type="Pfam" id="PF13759">
    <property type="entry name" value="2OG-FeII_Oxy_5"/>
    <property type="match status" value="1"/>
</dbReference>
<protein>
    <recommendedName>
        <fullName evidence="4">Fe2OG dioxygenase domain-containing protein</fullName>
    </recommendedName>
</protein>
<feature type="signal peptide" evidence="1">
    <location>
        <begin position="1"/>
        <end position="21"/>
    </location>
</feature>
<name>A0A8J2WV79_9STRA</name>
<keyword evidence="1" id="KW-0732">Signal</keyword>
<dbReference type="InterPro" id="IPR012668">
    <property type="entry name" value="CHP02466"/>
</dbReference>
<feature type="chain" id="PRO_5035246162" description="Fe2OG dioxygenase domain-containing protein" evidence="1">
    <location>
        <begin position="22"/>
        <end position="307"/>
    </location>
</feature>
<gene>
    <name evidence="2" type="ORF">PECAL_1P34860</name>
</gene>
<dbReference type="OrthoDB" id="201811at2759"/>
<keyword evidence="3" id="KW-1185">Reference proteome</keyword>
<organism evidence="2 3">
    <name type="scientific">Pelagomonas calceolata</name>
    <dbReference type="NCBI Taxonomy" id="35677"/>
    <lineage>
        <taxon>Eukaryota</taxon>
        <taxon>Sar</taxon>
        <taxon>Stramenopiles</taxon>
        <taxon>Ochrophyta</taxon>
        <taxon>Pelagophyceae</taxon>
        <taxon>Pelagomonadales</taxon>
        <taxon>Pelagomonadaceae</taxon>
        <taxon>Pelagomonas</taxon>
    </lineage>
</organism>
<dbReference type="EMBL" id="CAKKNE010000001">
    <property type="protein sequence ID" value="CAH0366970.1"/>
    <property type="molecule type" value="Genomic_DNA"/>
</dbReference>
<evidence type="ECO:0000313" key="3">
    <source>
        <dbReference type="Proteomes" id="UP000789595"/>
    </source>
</evidence>
<evidence type="ECO:0008006" key="4">
    <source>
        <dbReference type="Google" id="ProtNLM"/>
    </source>
</evidence>
<dbReference type="Gene3D" id="2.60.120.620">
    <property type="entry name" value="q2cbj1_9rhob like domain"/>
    <property type="match status" value="1"/>
</dbReference>
<accession>A0A8J2WV79</accession>